<dbReference type="RefSeq" id="WP_150717077.1">
    <property type="nucleotide sequence ID" value="NZ_CABVGY010000018.1"/>
</dbReference>
<evidence type="ECO:0000313" key="2">
    <source>
        <dbReference type="EMBL" id="VVN00548.1"/>
    </source>
</evidence>
<keyword evidence="1" id="KW-0812">Transmembrane</keyword>
<keyword evidence="1" id="KW-0472">Membrane</keyword>
<gene>
    <name evidence="2" type="ORF">PS659_03334</name>
</gene>
<dbReference type="OrthoDB" id="7008625at2"/>
<dbReference type="EMBL" id="CABVGY010000018">
    <property type="protein sequence ID" value="VVN00548.1"/>
    <property type="molecule type" value="Genomic_DNA"/>
</dbReference>
<organism evidence="2 3">
    <name type="scientific">Pseudomonas fluorescens</name>
    <dbReference type="NCBI Taxonomy" id="294"/>
    <lineage>
        <taxon>Bacteria</taxon>
        <taxon>Pseudomonadati</taxon>
        <taxon>Pseudomonadota</taxon>
        <taxon>Gammaproteobacteria</taxon>
        <taxon>Pseudomonadales</taxon>
        <taxon>Pseudomonadaceae</taxon>
        <taxon>Pseudomonas</taxon>
    </lineage>
</organism>
<name>A0A5E6U7B5_PSEFL</name>
<feature type="transmembrane region" description="Helical" evidence="1">
    <location>
        <begin position="6"/>
        <end position="24"/>
    </location>
</feature>
<evidence type="ECO:0000256" key="1">
    <source>
        <dbReference type="SAM" id="Phobius"/>
    </source>
</evidence>
<reference evidence="2 3" key="1">
    <citation type="submission" date="2019-09" db="EMBL/GenBank/DDBJ databases">
        <authorList>
            <person name="Chandra G."/>
            <person name="Truman W A."/>
        </authorList>
    </citation>
    <scope>NUCLEOTIDE SEQUENCE [LARGE SCALE GENOMIC DNA]</scope>
    <source>
        <strain evidence="2">PS659</strain>
    </source>
</reference>
<sequence>MTATQICALIVLILLVGLTYWAGYRGGLIDGRLEGVDEGMAIQQSDNTQTVRNLEMSLNQTREHYQQLYARYERALATSKLGETERETLLAIAEKLRIAAETFAAFRTGKKLERESVTLREQALAMAALLEPVEEGDA</sequence>
<accession>A0A5E6U7B5</accession>
<dbReference type="AlphaFoldDB" id="A0A5E6U7B5"/>
<proteinExistence type="predicted"/>
<keyword evidence="1" id="KW-1133">Transmembrane helix</keyword>
<evidence type="ECO:0000313" key="3">
    <source>
        <dbReference type="Proteomes" id="UP000326729"/>
    </source>
</evidence>
<dbReference type="Proteomes" id="UP000326729">
    <property type="component" value="Unassembled WGS sequence"/>
</dbReference>
<protein>
    <submittedName>
        <fullName evidence="2">Uncharacterized protein</fullName>
    </submittedName>
</protein>